<dbReference type="PANTHER" id="PTHR30408:SF13">
    <property type="entry name" value="TYPE I RESTRICTION ENZYME HINDI SPECIFICITY SUBUNIT"/>
    <property type="match status" value="1"/>
</dbReference>
<comment type="similarity">
    <text evidence="1">Belongs to the type-I restriction system S methylase family.</text>
</comment>
<keyword evidence="5" id="KW-0540">Nuclease</keyword>
<protein>
    <submittedName>
        <fullName evidence="5">Restriction endonuclease subunit S</fullName>
    </submittedName>
</protein>
<comment type="caution">
    <text evidence="5">The sequence shown here is derived from an EMBL/GenBank/DDBJ whole genome shotgun (WGS) entry which is preliminary data.</text>
</comment>
<evidence type="ECO:0000256" key="3">
    <source>
        <dbReference type="ARBA" id="ARBA00023125"/>
    </source>
</evidence>
<dbReference type="EMBL" id="AAHNTO010000001">
    <property type="protein sequence ID" value="EBY3179281.1"/>
    <property type="molecule type" value="Genomic_DNA"/>
</dbReference>
<organism evidence="5">
    <name type="scientific">Salmonella rubislaw</name>
    <dbReference type="NCBI Taxonomy" id="598"/>
    <lineage>
        <taxon>Bacteria</taxon>
        <taxon>Pseudomonadati</taxon>
        <taxon>Pseudomonadota</taxon>
        <taxon>Gammaproteobacteria</taxon>
        <taxon>Enterobacterales</taxon>
        <taxon>Enterobacteriaceae</taxon>
        <taxon>Salmonella</taxon>
    </lineage>
</organism>
<name>A0A5W9CG25_SALRU</name>
<dbReference type="InterPro" id="IPR000055">
    <property type="entry name" value="Restrct_endonuc_typeI_TRD"/>
</dbReference>
<keyword evidence="2" id="KW-0680">Restriction system</keyword>
<dbReference type="SUPFAM" id="SSF116734">
    <property type="entry name" value="DNA methylase specificity domain"/>
    <property type="match status" value="2"/>
</dbReference>
<gene>
    <name evidence="5" type="ORF">CBJ15_02110</name>
</gene>
<evidence type="ECO:0000256" key="1">
    <source>
        <dbReference type="ARBA" id="ARBA00010923"/>
    </source>
</evidence>
<keyword evidence="3" id="KW-0238">DNA-binding</keyword>
<dbReference type="Gene3D" id="3.90.220.20">
    <property type="entry name" value="DNA methylase specificity domains"/>
    <property type="match status" value="2"/>
</dbReference>
<dbReference type="InterPro" id="IPR052021">
    <property type="entry name" value="Type-I_RS_S_subunit"/>
</dbReference>
<dbReference type="PANTHER" id="PTHR30408">
    <property type="entry name" value="TYPE-1 RESTRICTION ENZYME ECOKI SPECIFICITY PROTEIN"/>
    <property type="match status" value="1"/>
</dbReference>
<dbReference type="GO" id="GO:0003677">
    <property type="term" value="F:DNA binding"/>
    <property type="evidence" value="ECO:0007669"/>
    <property type="project" value="UniProtKB-KW"/>
</dbReference>
<keyword evidence="5" id="KW-0378">Hydrolase</keyword>
<dbReference type="InterPro" id="IPR044946">
    <property type="entry name" value="Restrct_endonuc_typeI_TRD_sf"/>
</dbReference>
<dbReference type="GO" id="GO:0004519">
    <property type="term" value="F:endonuclease activity"/>
    <property type="evidence" value="ECO:0007669"/>
    <property type="project" value="UniProtKB-KW"/>
</dbReference>
<reference evidence="5" key="1">
    <citation type="submission" date="2018-08" db="EMBL/GenBank/DDBJ databases">
        <authorList>
            <consortium name="GenomeTrakr network: Whole genome sequencing for foodborne pathogen traceback"/>
        </authorList>
    </citation>
    <scope>NUCLEOTIDE SEQUENCE</scope>
    <source>
        <strain evidence="5">CFSAN064236</strain>
    </source>
</reference>
<keyword evidence="5" id="KW-0255">Endonuclease</keyword>
<dbReference type="AlphaFoldDB" id="A0A5W9CG25"/>
<dbReference type="CDD" id="cd17278">
    <property type="entry name" value="RMtype1_S_LdeBORF1052P-TRD2-CR2"/>
    <property type="match status" value="1"/>
</dbReference>
<feature type="domain" description="Type I restriction modification DNA specificity" evidence="4">
    <location>
        <begin position="22"/>
        <end position="192"/>
    </location>
</feature>
<evidence type="ECO:0000313" key="5">
    <source>
        <dbReference type="EMBL" id="EBY3179281.1"/>
    </source>
</evidence>
<proteinExistence type="inferred from homology"/>
<evidence type="ECO:0000259" key="4">
    <source>
        <dbReference type="Pfam" id="PF01420"/>
    </source>
</evidence>
<accession>A0A5W9CG25</accession>
<dbReference type="GO" id="GO:0009307">
    <property type="term" value="P:DNA restriction-modification system"/>
    <property type="evidence" value="ECO:0007669"/>
    <property type="project" value="UniProtKB-KW"/>
</dbReference>
<dbReference type="Pfam" id="PF01420">
    <property type="entry name" value="Methylase_S"/>
    <property type="match status" value="1"/>
</dbReference>
<evidence type="ECO:0000256" key="2">
    <source>
        <dbReference type="ARBA" id="ARBA00022747"/>
    </source>
</evidence>
<sequence>MSFNFPLGQTIYPVCPILDGADFISGYAFKSNDFIDSGHPVIKIKNIQSGKVTIADSQYVSTETVRKLDKFKLSDRDVLIAMTGQGSVGRVGRLSCEDGTTPYLNQRVGKFVADEEKLNIDYLYYVLSTKKYQEILFLAGSGSGQPNLSPATIKSVEIPFAPYEVQCRISSILNAIDEKISLNEKTNQTLEQMAQALFKSWFVEFEPVKAKMAALEAGGSQEDATLAAMTAISGKDADALAVFEREHPEQYAELKTTAELFPSAMQESELGEIPVGWFVGDLSNIALLNTESWSKKNAPESVSYVDLANTKWGVINSVEVYKFSDAPSRARRILRPCDTIVGTVRPGNGSYSYISKPGLTGSTGFAVLTPKARIFSEYIYLCVTSNESIERLAHLADGGAYPAVNADVVLSTQCVLPIESETKEALLKVFSSRTEVFFSYRANNLDVNEVLTSTRDTLLPKLLSGEISLPEAEQIISEEA</sequence>